<evidence type="ECO:0000313" key="2">
    <source>
        <dbReference type="Proteomes" id="UP001461498"/>
    </source>
</evidence>
<dbReference type="AlphaFoldDB" id="A0AAW1CX19"/>
<comment type="caution">
    <text evidence="1">The sequence shown here is derived from an EMBL/GenBank/DDBJ whole genome shotgun (WGS) entry which is preliminary data.</text>
</comment>
<dbReference type="EMBL" id="JAPXFL010000009">
    <property type="protein sequence ID" value="KAK9502075.1"/>
    <property type="molecule type" value="Genomic_DNA"/>
</dbReference>
<name>A0AAW1CX19_9HEMI</name>
<protein>
    <submittedName>
        <fullName evidence="1">Uncharacterized protein</fullName>
    </submittedName>
</protein>
<keyword evidence="2" id="KW-1185">Reference proteome</keyword>
<proteinExistence type="predicted"/>
<dbReference type="Proteomes" id="UP001461498">
    <property type="component" value="Unassembled WGS sequence"/>
</dbReference>
<organism evidence="1 2">
    <name type="scientific">Rhynocoris fuscipes</name>
    <dbReference type="NCBI Taxonomy" id="488301"/>
    <lineage>
        <taxon>Eukaryota</taxon>
        <taxon>Metazoa</taxon>
        <taxon>Ecdysozoa</taxon>
        <taxon>Arthropoda</taxon>
        <taxon>Hexapoda</taxon>
        <taxon>Insecta</taxon>
        <taxon>Pterygota</taxon>
        <taxon>Neoptera</taxon>
        <taxon>Paraneoptera</taxon>
        <taxon>Hemiptera</taxon>
        <taxon>Heteroptera</taxon>
        <taxon>Panheteroptera</taxon>
        <taxon>Cimicomorpha</taxon>
        <taxon>Reduviidae</taxon>
        <taxon>Harpactorinae</taxon>
        <taxon>Harpactorini</taxon>
        <taxon>Rhynocoris</taxon>
    </lineage>
</organism>
<gene>
    <name evidence="1" type="ORF">O3M35_012678</name>
</gene>
<reference evidence="1 2" key="1">
    <citation type="submission" date="2022-12" db="EMBL/GenBank/DDBJ databases">
        <title>Chromosome-level genome assembly of true bugs.</title>
        <authorList>
            <person name="Ma L."/>
            <person name="Li H."/>
        </authorList>
    </citation>
    <scope>NUCLEOTIDE SEQUENCE [LARGE SCALE GENOMIC DNA]</scope>
    <source>
        <strain evidence="1">Lab_2022b</strain>
    </source>
</reference>
<sequence length="152" mass="17948">MDTSLLPKESCLVPICNCNIEDRVVQDFIRKYKEKQTNREPVCLSDIKKQLSKELSPDEIQAFTPFVFDKVNARYCYRESDPRMFDTMYRTSTKSTLTDMLPLKLIPEKKREPDWANFQDDSPRVLSYKDPDKKKIQSMMSRFKAETFGKIK</sequence>
<evidence type="ECO:0000313" key="1">
    <source>
        <dbReference type="EMBL" id="KAK9502075.1"/>
    </source>
</evidence>
<accession>A0AAW1CX19</accession>